<feature type="compositionally biased region" description="Basic residues" evidence="1">
    <location>
        <begin position="34"/>
        <end position="45"/>
    </location>
</feature>
<dbReference type="AlphaFoldDB" id="A0A8J2NZ16"/>
<proteinExistence type="predicted"/>
<feature type="region of interest" description="Disordered" evidence="1">
    <location>
        <begin position="26"/>
        <end position="45"/>
    </location>
</feature>
<organism evidence="2 3">
    <name type="scientific">Allacma fusca</name>
    <dbReference type="NCBI Taxonomy" id="39272"/>
    <lineage>
        <taxon>Eukaryota</taxon>
        <taxon>Metazoa</taxon>
        <taxon>Ecdysozoa</taxon>
        <taxon>Arthropoda</taxon>
        <taxon>Hexapoda</taxon>
        <taxon>Collembola</taxon>
        <taxon>Symphypleona</taxon>
        <taxon>Sminthuridae</taxon>
        <taxon>Allacma</taxon>
    </lineage>
</organism>
<sequence>AAVRKRCEDTSPTESDIEDYIKTWLRGSGDRHGGRAARQKIKQQE</sequence>
<gene>
    <name evidence="2" type="ORF">AFUS01_LOCUS20562</name>
</gene>
<keyword evidence="3" id="KW-1185">Reference proteome</keyword>
<evidence type="ECO:0000313" key="2">
    <source>
        <dbReference type="EMBL" id="CAG7732018.1"/>
    </source>
</evidence>
<protein>
    <submittedName>
        <fullName evidence="2">Uncharacterized protein</fullName>
    </submittedName>
</protein>
<evidence type="ECO:0000313" key="3">
    <source>
        <dbReference type="Proteomes" id="UP000708208"/>
    </source>
</evidence>
<evidence type="ECO:0000256" key="1">
    <source>
        <dbReference type="SAM" id="MobiDB-lite"/>
    </source>
</evidence>
<accession>A0A8J2NZ16</accession>
<comment type="caution">
    <text evidence="2">The sequence shown here is derived from an EMBL/GenBank/DDBJ whole genome shotgun (WGS) entry which is preliminary data.</text>
</comment>
<dbReference type="Proteomes" id="UP000708208">
    <property type="component" value="Unassembled WGS sequence"/>
</dbReference>
<reference evidence="2" key="1">
    <citation type="submission" date="2021-06" db="EMBL/GenBank/DDBJ databases">
        <authorList>
            <person name="Hodson N. C."/>
            <person name="Mongue J. A."/>
            <person name="Jaron S. K."/>
        </authorList>
    </citation>
    <scope>NUCLEOTIDE SEQUENCE</scope>
</reference>
<dbReference type="EMBL" id="CAJVCH010223431">
    <property type="protein sequence ID" value="CAG7732018.1"/>
    <property type="molecule type" value="Genomic_DNA"/>
</dbReference>
<name>A0A8J2NZ16_9HEXA</name>
<feature type="non-terminal residue" evidence="2">
    <location>
        <position position="1"/>
    </location>
</feature>